<evidence type="ECO:0000256" key="11">
    <source>
        <dbReference type="SAM" id="Phobius"/>
    </source>
</evidence>
<feature type="signal peptide" evidence="12">
    <location>
        <begin position="1"/>
        <end position="18"/>
    </location>
</feature>
<feature type="region of interest" description="Disordered" evidence="10">
    <location>
        <begin position="779"/>
        <end position="800"/>
    </location>
</feature>
<keyword evidence="6 11" id="KW-1133">Transmembrane helix</keyword>
<keyword evidence="4 12" id="KW-0732">Signal</keyword>
<feature type="domain" description="Fibronectin type-III" evidence="13">
    <location>
        <begin position="508"/>
        <end position="603"/>
    </location>
</feature>
<organism evidence="14 15">
    <name type="scientific">Synaphobranchus kaupii</name>
    <name type="common">Kaup's arrowtooth eel</name>
    <dbReference type="NCBI Taxonomy" id="118154"/>
    <lineage>
        <taxon>Eukaryota</taxon>
        <taxon>Metazoa</taxon>
        <taxon>Chordata</taxon>
        <taxon>Craniata</taxon>
        <taxon>Vertebrata</taxon>
        <taxon>Euteleostomi</taxon>
        <taxon>Actinopterygii</taxon>
        <taxon>Neopterygii</taxon>
        <taxon>Teleostei</taxon>
        <taxon>Anguilliformes</taxon>
        <taxon>Synaphobranchidae</taxon>
        <taxon>Synaphobranchus</taxon>
    </lineage>
</organism>
<keyword evidence="15" id="KW-1185">Reference proteome</keyword>
<dbReference type="Proteomes" id="UP001152622">
    <property type="component" value="Chromosome 17"/>
</dbReference>
<evidence type="ECO:0000256" key="9">
    <source>
        <dbReference type="ARBA" id="ARBA00023180"/>
    </source>
</evidence>
<comment type="similarity">
    <text evidence="2">Belongs to the type I cytokine receptor family. Type 2 subfamily.</text>
</comment>
<dbReference type="InterPro" id="IPR036116">
    <property type="entry name" value="FN3_sf"/>
</dbReference>
<accession>A0A9Q1EIY8</accession>
<keyword evidence="3 11" id="KW-0812">Transmembrane</keyword>
<comment type="subcellular location">
    <subcellularLocation>
        <location evidence="1">Membrane</location>
        <topology evidence="1">Single-pass type I membrane protein</topology>
    </subcellularLocation>
</comment>
<comment type="caution">
    <text evidence="14">The sequence shown here is derived from an EMBL/GenBank/DDBJ whole genome shotgun (WGS) entry which is preliminary data.</text>
</comment>
<dbReference type="PROSITE" id="PS50853">
    <property type="entry name" value="FN3"/>
    <property type="match status" value="1"/>
</dbReference>
<dbReference type="CDD" id="cd00063">
    <property type="entry name" value="FN3"/>
    <property type="match status" value="1"/>
</dbReference>
<dbReference type="SUPFAM" id="SSF49265">
    <property type="entry name" value="Fibronectin type III"/>
    <property type="match status" value="3"/>
</dbReference>
<evidence type="ECO:0000256" key="3">
    <source>
        <dbReference type="ARBA" id="ARBA00022692"/>
    </source>
</evidence>
<reference evidence="14" key="1">
    <citation type="journal article" date="2023" name="Science">
        <title>Genome structures resolve the early diversification of teleost fishes.</title>
        <authorList>
            <person name="Parey E."/>
            <person name="Louis A."/>
            <person name="Montfort J."/>
            <person name="Bouchez O."/>
            <person name="Roques C."/>
            <person name="Iampietro C."/>
            <person name="Lluch J."/>
            <person name="Castinel A."/>
            <person name="Donnadieu C."/>
            <person name="Desvignes T."/>
            <person name="Floi Bucao C."/>
            <person name="Jouanno E."/>
            <person name="Wen M."/>
            <person name="Mejri S."/>
            <person name="Dirks R."/>
            <person name="Jansen H."/>
            <person name="Henkel C."/>
            <person name="Chen W.J."/>
            <person name="Zahm M."/>
            <person name="Cabau C."/>
            <person name="Klopp C."/>
            <person name="Thompson A.W."/>
            <person name="Robinson-Rechavi M."/>
            <person name="Braasch I."/>
            <person name="Lecointre G."/>
            <person name="Bobe J."/>
            <person name="Postlethwait J.H."/>
            <person name="Berthelot C."/>
            <person name="Roest Crollius H."/>
            <person name="Guiguen Y."/>
        </authorList>
    </citation>
    <scope>NUCLEOTIDE SEQUENCE</scope>
    <source>
        <strain evidence="14">WJC10195</strain>
    </source>
</reference>
<dbReference type="PANTHER" id="PTHR48423">
    <property type="entry name" value="INTERLEUKIN-27 RECEPTOR SUBUNIT ALPHA"/>
    <property type="match status" value="1"/>
</dbReference>
<feature type="compositionally biased region" description="Basic and acidic residues" evidence="10">
    <location>
        <begin position="779"/>
        <end position="790"/>
    </location>
</feature>
<dbReference type="OrthoDB" id="9828391at2759"/>
<dbReference type="PANTHER" id="PTHR48423:SF1">
    <property type="entry name" value="INTERLEUKIN-27 RECEPTOR SUBUNIT ALPHA"/>
    <property type="match status" value="1"/>
</dbReference>
<evidence type="ECO:0000256" key="12">
    <source>
        <dbReference type="SAM" id="SignalP"/>
    </source>
</evidence>
<evidence type="ECO:0000256" key="7">
    <source>
        <dbReference type="ARBA" id="ARBA00023136"/>
    </source>
</evidence>
<keyword evidence="5" id="KW-0677">Repeat</keyword>
<feature type="transmembrane region" description="Helical" evidence="11">
    <location>
        <begin position="611"/>
        <end position="633"/>
    </location>
</feature>
<dbReference type="SMART" id="SM00060">
    <property type="entry name" value="FN3"/>
    <property type="match status" value="3"/>
</dbReference>
<evidence type="ECO:0000256" key="10">
    <source>
        <dbReference type="SAM" id="MobiDB-lite"/>
    </source>
</evidence>
<evidence type="ECO:0000256" key="5">
    <source>
        <dbReference type="ARBA" id="ARBA00022737"/>
    </source>
</evidence>
<evidence type="ECO:0000256" key="6">
    <source>
        <dbReference type="ARBA" id="ARBA00022989"/>
    </source>
</evidence>
<dbReference type="Gene3D" id="2.60.40.10">
    <property type="entry name" value="Immunoglobulins"/>
    <property type="match status" value="6"/>
</dbReference>
<dbReference type="InterPro" id="IPR052672">
    <property type="entry name" value="Type1_Cytokine_Rcpt_Type2"/>
</dbReference>
<feature type="compositionally biased region" description="Polar residues" evidence="10">
    <location>
        <begin position="684"/>
        <end position="697"/>
    </location>
</feature>
<dbReference type="InterPro" id="IPR015152">
    <property type="entry name" value="Growth/epo_recpt_lig-bind"/>
</dbReference>
<keyword evidence="8" id="KW-0675">Receptor</keyword>
<proteinExistence type="inferred from homology"/>
<name>A0A9Q1EIY8_SYNKA</name>
<evidence type="ECO:0000256" key="4">
    <source>
        <dbReference type="ARBA" id="ARBA00022729"/>
    </source>
</evidence>
<protein>
    <recommendedName>
        <fullName evidence="13">Fibronectin type-III domain-containing protein</fullName>
    </recommendedName>
</protein>
<dbReference type="InterPro" id="IPR003961">
    <property type="entry name" value="FN3_dom"/>
</dbReference>
<dbReference type="GO" id="GO:0005886">
    <property type="term" value="C:plasma membrane"/>
    <property type="evidence" value="ECO:0007669"/>
    <property type="project" value="UniProtKB-ARBA"/>
</dbReference>
<sequence>MKASIFPLLFIAVVVCKGQNEKCDVYPKDPVIAMGDDIQVLFKAPNNGPCRPVPSYRHEKVFWRLNDVKIAESLYTLVNSTIPAVVIQNFTLGSGKVTCYIDGRKPILLGGTTIKVYFPPVKPTNVSCITIMLKSFTCYWNSGKNASSDTIYTVSRTIRNEPIEYCTSKNSPCSFKTKDLLLPTEIQVIAQNSQGGAAYSDVLNVTNIFSTVKISPPWKVMAEPLNSVELKVVWEKPMEELTEKPVDYSLVCEVRYSYQQGGSSHTVTKKYPRNAATTLELGIHVDRHCTRYNIKVRCALNNTWTPVWSDWSRDTTVISPLDVIHLRLWRKIHRPDKRGNRTVQLMWKWVPTSCDAIDGYRVSLKVENNRTQVPVPFDRAVTKASITLDKEAYTVRIAAYRSEKILSEDTTTIPAAGEVPGLLPVEDAQASSQNGQIHVSWSAPSQSPEAYMVDWSADDDDYSWQETETTNITFNGQPLRLYTIAVTPLYNNSPGQETTLQAYSEEGAPGMVSTVSVLDEETTGARVRWAAVPRRTCCGFTVNYTVFYKAGTGPELSVTVNSTLQEVHLALLRPGTNYTVRVMASSVAGGTNSSVIHFRTPLYGHNFIAKLGTFGGLGVILLLMIGLWCFIIVNKHVLKPVPNPKDSEVLSSWPSRNCQRPLLMPFEETYSYKLRISICDGDGTTPSPAPTENTQPASPDWQPDPASYVGSSGIKCTEEPSRSPPYVWECPAPEEWDRGMSIAPHSQASGESGPVSPYLKNCMLAVNGRGYLCNERKPAPCSEREIRDPQPQRPPPPMQPYISVDMIQKGLVNPM</sequence>
<dbReference type="AlphaFoldDB" id="A0A9Q1EIY8"/>
<feature type="chain" id="PRO_5040314363" description="Fibronectin type-III domain-containing protein" evidence="12">
    <location>
        <begin position="19"/>
        <end position="815"/>
    </location>
</feature>
<dbReference type="InterPro" id="IPR013783">
    <property type="entry name" value="Ig-like_fold"/>
</dbReference>
<gene>
    <name evidence="14" type="ORF">SKAU_G00363960</name>
</gene>
<evidence type="ECO:0000313" key="15">
    <source>
        <dbReference type="Proteomes" id="UP001152622"/>
    </source>
</evidence>
<evidence type="ECO:0000256" key="8">
    <source>
        <dbReference type="ARBA" id="ARBA00023170"/>
    </source>
</evidence>
<evidence type="ECO:0000259" key="13">
    <source>
        <dbReference type="PROSITE" id="PS50853"/>
    </source>
</evidence>
<keyword evidence="7 11" id="KW-0472">Membrane</keyword>
<keyword evidence="9" id="KW-0325">Glycoprotein</keyword>
<dbReference type="EMBL" id="JAINUF010000017">
    <property type="protein sequence ID" value="KAJ8339610.1"/>
    <property type="molecule type" value="Genomic_DNA"/>
</dbReference>
<dbReference type="Pfam" id="PF00041">
    <property type="entry name" value="fn3"/>
    <property type="match status" value="1"/>
</dbReference>
<evidence type="ECO:0000256" key="1">
    <source>
        <dbReference type="ARBA" id="ARBA00004479"/>
    </source>
</evidence>
<evidence type="ECO:0000313" key="14">
    <source>
        <dbReference type="EMBL" id="KAJ8339610.1"/>
    </source>
</evidence>
<dbReference type="Pfam" id="PF09067">
    <property type="entry name" value="EpoR_lig-bind"/>
    <property type="match status" value="1"/>
</dbReference>
<evidence type="ECO:0000256" key="2">
    <source>
        <dbReference type="ARBA" id="ARBA00008921"/>
    </source>
</evidence>
<feature type="region of interest" description="Disordered" evidence="10">
    <location>
        <begin position="683"/>
        <end position="703"/>
    </location>
</feature>